<dbReference type="STRING" id="1678841.TBC1_111527"/>
<dbReference type="InterPro" id="IPR001867">
    <property type="entry name" value="OmpR/PhoB-type_DNA-bd"/>
</dbReference>
<sequence>MKILLIEDENELAESIIGYLTGNKFVCEWANSLHSAMDKISDYEYDCILLDLMLPDGNGFEILKELKSQNKIEGVIIISAKETLETRIEGFNLGADDYLTKPFHLSELLVRIQALIRRKNFNGNNILFYNEIEIDILSKTVKVKNTKIEITKKEFELLLFLIGNKNRVLSKSAIAEHLSGDMADMLDNHDFVYAHVKNLKNKLKGAGSCDYLKTVYGLGYKWQND</sequence>
<dbReference type="SUPFAM" id="SSF52172">
    <property type="entry name" value="CheY-like"/>
    <property type="match status" value="1"/>
</dbReference>
<evidence type="ECO:0000313" key="11">
    <source>
        <dbReference type="Proteomes" id="UP000053091"/>
    </source>
</evidence>
<dbReference type="Gene3D" id="1.10.10.10">
    <property type="entry name" value="Winged helix-like DNA-binding domain superfamily/Winged helix DNA-binding domain"/>
    <property type="match status" value="1"/>
</dbReference>
<dbReference type="Gene3D" id="3.40.50.2300">
    <property type="match status" value="1"/>
</dbReference>
<dbReference type="PANTHER" id="PTHR48111">
    <property type="entry name" value="REGULATOR OF RPOS"/>
    <property type="match status" value="1"/>
</dbReference>
<dbReference type="GO" id="GO:0032993">
    <property type="term" value="C:protein-DNA complex"/>
    <property type="evidence" value="ECO:0007669"/>
    <property type="project" value="TreeGrafter"/>
</dbReference>
<keyword evidence="11" id="KW-1185">Reference proteome</keyword>
<proteinExistence type="predicted"/>
<evidence type="ECO:0000256" key="4">
    <source>
        <dbReference type="ARBA" id="ARBA00023125"/>
    </source>
</evidence>
<evidence type="ECO:0000259" key="9">
    <source>
        <dbReference type="PROSITE" id="PS51755"/>
    </source>
</evidence>
<evidence type="ECO:0000256" key="7">
    <source>
        <dbReference type="PROSITE-ProRule" id="PRU01091"/>
    </source>
</evidence>
<dbReference type="InterPro" id="IPR011006">
    <property type="entry name" value="CheY-like_superfamily"/>
</dbReference>
<dbReference type="Proteomes" id="UP000053091">
    <property type="component" value="Unassembled WGS sequence"/>
</dbReference>
<evidence type="ECO:0000256" key="3">
    <source>
        <dbReference type="ARBA" id="ARBA00023015"/>
    </source>
</evidence>
<dbReference type="OrthoDB" id="9790442at2"/>
<evidence type="ECO:0000313" key="10">
    <source>
        <dbReference type="EMBL" id="GAP43374.1"/>
    </source>
</evidence>
<dbReference type="InterPro" id="IPR036388">
    <property type="entry name" value="WH-like_DNA-bd_sf"/>
</dbReference>
<keyword evidence="3" id="KW-0805">Transcription regulation</keyword>
<keyword evidence="2" id="KW-0902">Two-component regulatory system</keyword>
<dbReference type="CDD" id="cd17624">
    <property type="entry name" value="REC_OmpR_PmrA-like"/>
    <property type="match status" value="1"/>
</dbReference>
<keyword evidence="1 6" id="KW-0597">Phosphoprotein</keyword>
<evidence type="ECO:0000256" key="6">
    <source>
        <dbReference type="PROSITE-ProRule" id="PRU00169"/>
    </source>
</evidence>
<accession>A0A0S7BZX8</accession>
<dbReference type="GO" id="GO:0005829">
    <property type="term" value="C:cytosol"/>
    <property type="evidence" value="ECO:0007669"/>
    <property type="project" value="TreeGrafter"/>
</dbReference>
<dbReference type="SMART" id="SM00448">
    <property type="entry name" value="REC"/>
    <property type="match status" value="1"/>
</dbReference>
<dbReference type="PATRIC" id="fig|1678841.3.peg.1707"/>
<dbReference type="RefSeq" id="WP_062040349.1">
    <property type="nucleotide sequence ID" value="NZ_DF968182.1"/>
</dbReference>
<gene>
    <name evidence="10" type="ORF">TBC1_111527</name>
</gene>
<evidence type="ECO:0000256" key="2">
    <source>
        <dbReference type="ARBA" id="ARBA00023012"/>
    </source>
</evidence>
<dbReference type="Pfam" id="PF00072">
    <property type="entry name" value="Response_reg"/>
    <property type="match status" value="1"/>
</dbReference>
<dbReference type="CDD" id="cd00383">
    <property type="entry name" value="trans_reg_C"/>
    <property type="match status" value="1"/>
</dbReference>
<keyword evidence="5" id="KW-0804">Transcription</keyword>
<dbReference type="GO" id="GO:0000156">
    <property type="term" value="F:phosphorelay response regulator activity"/>
    <property type="evidence" value="ECO:0007669"/>
    <property type="project" value="TreeGrafter"/>
</dbReference>
<dbReference type="EMBL" id="DF968182">
    <property type="protein sequence ID" value="GAP43374.1"/>
    <property type="molecule type" value="Genomic_DNA"/>
</dbReference>
<evidence type="ECO:0000259" key="8">
    <source>
        <dbReference type="PROSITE" id="PS50110"/>
    </source>
</evidence>
<dbReference type="PROSITE" id="PS51755">
    <property type="entry name" value="OMPR_PHOB"/>
    <property type="match status" value="1"/>
</dbReference>
<name>A0A0S7BZX8_9BACT</name>
<evidence type="ECO:0000256" key="1">
    <source>
        <dbReference type="ARBA" id="ARBA00022553"/>
    </source>
</evidence>
<dbReference type="GO" id="GO:0000976">
    <property type="term" value="F:transcription cis-regulatory region binding"/>
    <property type="evidence" value="ECO:0007669"/>
    <property type="project" value="TreeGrafter"/>
</dbReference>
<dbReference type="InterPro" id="IPR001789">
    <property type="entry name" value="Sig_transdc_resp-reg_receiver"/>
</dbReference>
<reference evidence="10" key="1">
    <citation type="journal article" date="2015" name="Genome Announc.">
        <title>Draft Genome Sequence of Bacteroidales Strain TBC1, a Novel Isolate from a Methanogenic Wastewater Treatment System.</title>
        <authorList>
            <person name="Tourlousse D.M."/>
            <person name="Matsuura N."/>
            <person name="Sun L."/>
            <person name="Toyonaga M."/>
            <person name="Kuroda K."/>
            <person name="Ohashi A."/>
            <person name="Cruz R."/>
            <person name="Yamaguchi T."/>
            <person name="Sekiguchi Y."/>
        </authorList>
    </citation>
    <scope>NUCLEOTIDE SEQUENCE [LARGE SCALE GENOMIC DNA]</scope>
    <source>
        <strain evidence="10">TBC1</strain>
    </source>
</reference>
<keyword evidence="4 7" id="KW-0238">DNA-binding</keyword>
<dbReference type="SMART" id="SM00862">
    <property type="entry name" value="Trans_reg_C"/>
    <property type="match status" value="1"/>
</dbReference>
<feature type="domain" description="OmpR/PhoB-type" evidence="9">
    <location>
        <begin position="124"/>
        <end position="224"/>
    </location>
</feature>
<organism evidence="10">
    <name type="scientific">Lentimicrobium saccharophilum</name>
    <dbReference type="NCBI Taxonomy" id="1678841"/>
    <lineage>
        <taxon>Bacteria</taxon>
        <taxon>Pseudomonadati</taxon>
        <taxon>Bacteroidota</taxon>
        <taxon>Bacteroidia</taxon>
        <taxon>Bacteroidales</taxon>
        <taxon>Lentimicrobiaceae</taxon>
        <taxon>Lentimicrobium</taxon>
    </lineage>
</organism>
<dbReference type="Pfam" id="PF00486">
    <property type="entry name" value="Trans_reg_C"/>
    <property type="match status" value="1"/>
</dbReference>
<feature type="domain" description="Response regulatory" evidence="8">
    <location>
        <begin position="2"/>
        <end position="116"/>
    </location>
</feature>
<evidence type="ECO:0000256" key="5">
    <source>
        <dbReference type="ARBA" id="ARBA00023163"/>
    </source>
</evidence>
<dbReference type="GO" id="GO:0006355">
    <property type="term" value="P:regulation of DNA-templated transcription"/>
    <property type="evidence" value="ECO:0007669"/>
    <property type="project" value="InterPro"/>
</dbReference>
<dbReference type="PROSITE" id="PS50110">
    <property type="entry name" value="RESPONSE_REGULATORY"/>
    <property type="match status" value="1"/>
</dbReference>
<feature type="modified residue" description="4-aspartylphosphate" evidence="6">
    <location>
        <position position="51"/>
    </location>
</feature>
<dbReference type="AlphaFoldDB" id="A0A0S7BZX8"/>
<dbReference type="InterPro" id="IPR039420">
    <property type="entry name" value="WalR-like"/>
</dbReference>
<protein>
    <submittedName>
        <fullName evidence="10">DNA-binding response regulator, OmpR family, contains REC and winged-helix (WHTH) domain</fullName>
    </submittedName>
</protein>
<feature type="DNA-binding region" description="OmpR/PhoB-type" evidence="7">
    <location>
        <begin position="124"/>
        <end position="224"/>
    </location>
</feature>
<dbReference type="PANTHER" id="PTHR48111:SF22">
    <property type="entry name" value="REGULATOR OF RPOS"/>
    <property type="match status" value="1"/>
</dbReference>
<dbReference type="Gene3D" id="6.10.250.690">
    <property type="match status" value="1"/>
</dbReference>